<reference evidence="1 2" key="1">
    <citation type="submission" date="2018-05" db="EMBL/GenBank/DDBJ databases">
        <title>Draft genome of Methanospirillum lacunae Ki8-1.</title>
        <authorList>
            <person name="Dueholm M.S."/>
            <person name="Nielsen P.H."/>
            <person name="Bakmann L.F."/>
            <person name="Otzen D.E."/>
        </authorList>
    </citation>
    <scope>NUCLEOTIDE SEQUENCE [LARGE SCALE GENOMIC DNA]</scope>
    <source>
        <strain evidence="1 2">Ki8-1</strain>
    </source>
</reference>
<dbReference type="Proteomes" id="UP000245657">
    <property type="component" value="Unassembled WGS sequence"/>
</dbReference>
<dbReference type="OrthoDB" id="57427at2157"/>
<dbReference type="GeneID" id="97547123"/>
<gene>
    <name evidence="1" type="ORF">DK846_10330</name>
</gene>
<dbReference type="GO" id="GO:0032259">
    <property type="term" value="P:methylation"/>
    <property type="evidence" value="ECO:0007669"/>
    <property type="project" value="UniProtKB-KW"/>
</dbReference>
<dbReference type="SUPFAM" id="SSF53335">
    <property type="entry name" value="S-adenosyl-L-methionine-dependent methyltransferases"/>
    <property type="match status" value="1"/>
</dbReference>
<name>A0A2V2N0T6_9EURY</name>
<accession>A0A2V2N0T6</accession>
<evidence type="ECO:0000313" key="1">
    <source>
        <dbReference type="EMBL" id="PWR71256.1"/>
    </source>
</evidence>
<dbReference type="InterPro" id="IPR029063">
    <property type="entry name" value="SAM-dependent_MTases_sf"/>
</dbReference>
<dbReference type="Pfam" id="PF13489">
    <property type="entry name" value="Methyltransf_23"/>
    <property type="match status" value="1"/>
</dbReference>
<organism evidence="1 2">
    <name type="scientific">Methanospirillum lacunae</name>
    <dbReference type="NCBI Taxonomy" id="668570"/>
    <lineage>
        <taxon>Archaea</taxon>
        <taxon>Methanobacteriati</taxon>
        <taxon>Methanobacteriota</taxon>
        <taxon>Stenosarchaea group</taxon>
        <taxon>Methanomicrobia</taxon>
        <taxon>Methanomicrobiales</taxon>
        <taxon>Methanospirillaceae</taxon>
        <taxon>Methanospirillum</taxon>
    </lineage>
</organism>
<dbReference type="AlphaFoldDB" id="A0A2V2N0T6"/>
<dbReference type="Gene3D" id="3.40.50.150">
    <property type="entry name" value="Vaccinia Virus protein VP39"/>
    <property type="match status" value="1"/>
</dbReference>
<dbReference type="CDD" id="cd02440">
    <property type="entry name" value="AdoMet_MTases"/>
    <property type="match status" value="1"/>
</dbReference>
<keyword evidence="1" id="KW-0489">Methyltransferase</keyword>
<keyword evidence="1" id="KW-0808">Transferase</keyword>
<dbReference type="EMBL" id="QGMY01000008">
    <property type="protein sequence ID" value="PWR71256.1"/>
    <property type="molecule type" value="Genomic_DNA"/>
</dbReference>
<dbReference type="InterPro" id="IPR050723">
    <property type="entry name" value="CFA/CMAS"/>
</dbReference>
<comment type="caution">
    <text evidence="1">The sequence shown here is derived from an EMBL/GenBank/DDBJ whole genome shotgun (WGS) entry which is preliminary data.</text>
</comment>
<evidence type="ECO:0000313" key="2">
    <source>
        <dbReference type="Proteomes" id="UP000245657"/>
    </source>
</evidence>
<dbReference type="GO" id="GO:0008168">
    <property type="term" value="F:methyltransferase activity"/>
    <property type="evidence" value="ECO:0007669"/>
    <property type="project" value="UniProtKB-KW"/>
</dbReference>
<dbReference type="RefSeq" id="WP_109968874.1">
    <property type="nucleotide sequence ID" value="NZ_CP176093.1"/>
</dbReference>
<protein>
    <submittedName>
        <fullName evidence="1">Class I SAM-dependent methyltransferase</fullName>
    </submittedName>
</protein>
<proteinExistence type="predicted"/>
<dbReference type="PANTHER" id="PTHR43667">
    <property type="entry name" value="CYCLOPROPANE-FATTY-ACYL-PHOSPHOLIPID SYNTHASE"/>
    <property type="match status" value="1"/>
</dbReference>
<dbReference type="PANTHER" id="PTHR43667:SF2">
    <property type="entry name" value="FATTY ACID C-METHYL TRANSFERASE"/>
    <property type="match status" value="1"/>
</dbReference>
<keyword evidence="2" id="KW-1185">Reference proteome</keyword>
<sequence>MIDVTTIDWNEAWKKPEEGEKGKKIFISCADRWSEKERCDRFNKTARENDWQASRARINAMNISPDSRVLDVGSGPGTLTIPLAGLVKEVTAVEPSVFMRECLVANIAEDNLKNVVIVPKKWEDVDTSRDLKGPYDVVIASYSLGFPDLREGLQKMDQISCGFVYIFWFADMLSPWQKNYGDIWEALYGIPFKKYQKPNIVFNLLHQMGIYANVEVTKEIHQQRFASLDEAVSDQGAGLNLETQEQYTVLREYLEKKLLYQDGQYTMSSVSPRAMIWWKKD</sequence>